<evidence type="ECO:0000256" key="2">
    <source>
        <dbReference type="SAM" id="MobiDB-lite"/>
    </source>
</evidence>
<keyword evidence="1" id="KW-0175">Coiled coil</keyword>
<feature type="compositionally biased region" description="Polar residues" evidence="2">
    <location>
        <begin position="475"/>
        <end position="485"/>
    </location>
</feature>
<name>A0A1Q9D8N3_SYMMI</name>
<organism evidence="3 4">
    <name type="scientific">Symbiodinium microadriaticum</name>
    <name type="common">Dinoflagellate</name>
    <name type="synonym">Zooxanthella microadriatica</name>
    <dbReference type="NCBI Taxonomy" id="2951"/>
    <lineage>
        <taxon>Eukaryota</taxon>
        <taxon>Sar</taxon>
        <taxon>Alveolata</taxon>
        <taxon>Dinophyceae</taxon>
        <taxon>Suessiales</taxon>
        <taxon>Symbiodiniaceae</taxon>
        <taxon>Symbiodinium</taxon>
    </lineage>
</organism>
<feature type="region of interest" description="Disordered" evidence="2">
    <location>
        <begin position="295"/>
        <end position="355"/>
    </location>
</feature>
<feature type="compositionally biased region" description="Basic and acidic residues" evidence="2">
    <location>
        <begin position="320"/>
        <end position="331"/>
    </location>
</feature>
<accession>A0A1Q9D8N3</accession>
<dbReference type="AlphaFoldDB" id="A0A1Q9D8N3"/>
<proteinExistence type="predicted"/>
<gene>
    <name evidence="3" type="ORF">AK812_SmicGene26843</name>
</gene>
<dbReference type="EMBL" id="LSRX01000664">
    <property type="protein sequence ID" value="OLP91487.1"/>
    <property type="molecule type" value="Genomic_DNA"/>
</dbReference>
<evidence type="ECO:0000256" key="1">
    <source>
        <dbReference type="SAM" id="Coils"/>
    </source>
</evidence>
<evidence type="ECO:0000313" key="3">
    <source>
        <dbReference type="EMBL" id="OLP91487.1"/>
    </source>
</evidence>
<sequence>MPEPEQLVCIQYGSQATVRPRSPSRRWLACYAEYGILSSDIGEEQVSSGRVTLSFIQGESNPSDGLTKSPEGSLFDHLVATCGLERLCEEDVQSLMVPENLKRAVEELEEVREKLEKLPKNLQKYASDLGVEKWCLHSAEMVGVRFVAELHGVVVRRQPTTNSDKVSFLEKGDQITAIEACTLAWCCAMKPSEVLSASNLQKARTQDLGHGAPIRSVVLPAACRSPQELLVNAQPGTAMEPLRDVLTFQPQIRKPRKSQVPPPEHLRDRVLQTRLLDDSLKADCLERLAGAAQRAPMVRRASWSDVAPPPPPESDDEVIEFTKEDLFKEDAPTIEEQPQKSPEASGEDMHSPEPQDEMLDADLRVLTPSERSAPSERREVASVAAMNLTDLLAENEKLRVAAGLSENEHFSWRPGATIPAHSGLPVETSQPRGSVCRKRDTEATDFYGDWITGSAALPHWHYKSSSPFRRRSKTLPKTSLQSSPSAVEALPPLSQALPTSAHLEDARQAIFAARGMSKLGVQRGCDSLLRLSLRFVAQVFTEQGIEWAKLAKGACAIRSHMQQEVPLDLAEDGFVATALAPFGTQLRKQTEAIQDGAANAVLSKKVINEVLSMSSDPGLVGFLPEVNVEHDLPVSSPEMAPMESLDVTSKKELLKSGRKVPPSPPRPRPMPAVEVPWFMLGEPAIDTLSNHPVMETNLLIGEPTAVKTAPFESLPDSHGEKDIINVRVASPAQEQHLKLGVSPVLLAAIDQAWPWGQPARPPESPEEPQAVHLALSV</sequence>
<feature type="region of interest" description="Disordered" evidence="2">
    <location>
        <begin position="466"/>
        <end position="487"/>
    </location>
</feature>
<dbReference type="Proteomes" id="UP000186817">
    <property type="component" value="Unassembled WGS sequence"/>
</dbReference>
<dbReference type="OrthoDB" id="424226at2759"/>
<feature type="region of interest" description="Disordered" evidence="2">
    <location>
        <begin position="756"/>
        <end position="777"/>
    </location>
</feature>
<reference evidence="3 4" key="1">
    <citation type="submission" date="2016-02" db="EMBL/GenBank/DDBJ databases">
        <title>Genome analysis of coral dinoflagellate symbionts highlights evolutionary adaptations to a symbiotic lifestyle.</title>
        <authorList>
            <person name="Aranda M."/>
            <person name="Li Y."/>
            <person name="Liew Y.J."/>
            <person name="Baumgarten S."/>
            <person name="Simakov O."/>
            <person name="Wilson M."/>
            <person name="Piel J."/>
            <person name="Ashoor H."/>
            <person name="Bougouffa S."/>
            <person name="Bajic V.B."/>
            <person name="Ryu T."/>
            <person name="Ravasi T."/>
            <person name="Bayer T."/>
            <person name="Micklem G."/>
            <person name="Kim H."/>
            <person name="Bhak J."/>
            <person name="Lajeunesse T.C."/>
            <person name="Voolstra C.R."/>
        </authorList>
    </citation>
    <scope>NUCLEOTIDE SEQUENCE [LARGE SCALE GENOMIC DNA]</scope>
    <source>
        <strain evidence="3 4">CCMP2467</strain>
    </source>
</reference>
<protein>
    <submittedName>
        <fullName evidence="3">Uncharacterized protein</fullName>
    </submittedName>
</protein>
<comment type="caution">
    <text evidence="3">The sequence shown here is derived from an EMBL/GenBank/DDBJ whole genome shotgun (WGS) entry which is preliminary data.</text>
</comment>
<evidence type="ECO:0000313" key="4">
    <source>
        <dbReference type="Proteomes" id="UP000186817"/>
    </source>
</evidence>
<feature type="coiled-coil region" evidence="1">
    <location>
        <begin position="98"/>
        <end position="128"/>
    </location>
</feature>
<keyword evidence="4" id="KW-1185">Reference proteome</keyword>